<gene>
    <name evidence="4" type="ordered locus">Ctu_29860</name>
</gene>
<reference evidence="5" key="2">
    <citation type="journal article" date="2011" name="J. Bacteriol.">
        <title>Complete genome sequence of Cronobacter turicensis LMG 23827, a food-borne pathogen causing deaths in neonates.</title>
        <authorList>
            <person name="Stephan R."/>
            <person name="Lehner A."/>
            <person name="Tischler P."/>
            <person name="Rattei T."/>
        </authorList>
    </citation>
    <scope>NUCLEOTIDE SEQUENCE [LARGE SCALE GENOMIC DNA]</scope>
    <source>
        <strain evidence="5">DSM 18703 / CCUG 55852 / LMG 23827 / z3032</strain>
    </source>
</reference>
<evidence type="ECO:0000256" key="1">
    <source>
        <dbReference type="ARBA" id="ARBA00007812"/>
    </source>
</evidence>
<dbReference type="InterPro" id="IPR045229">
    <property type="entry name" value="TPP_enz"/>
</dbReference>
<keyword evidence="4" id="KW-0808">Transferase</keyword>
<evidence type="ECO:0000256" key="2">
    <source>
        <dbReference type="ARBA" id="ARBA00023052"/>
    </source>
</evidence>
<dbReference type="Proteomes" id="UP000002069">
    <property type="component" value="Chromosome"/>
</dbReference>
<dbReference type="GO" id="GO:0050660">
    <property type="term" value="F:flavin adenine dinucleotide binding"/>
    <property type="evidence" value="ECO:0007669"/>
    <property type="project" value="TreeGrafter"/>
</dbReference>
<dbReference type="InterPro" id="IPR011766">
    <property type="entry name" value="TPP_enzyme_TPP-bd"/>
</dbReference>
<evidence type="ECO:0000259" key="3">
    <source>
        <dbReference type="Pfam" id="PF02775"/>
    </source>
</evidence>
<dbReference type="GO" id="GO:0009097">
    <property type="term" value="P:isoleucine biosynthetic process"/>
    <property type="evidence" value="ECO:0007669"/>
    <property type="project" value="TreeGrafter"/>
</dbReference>
<accession>C9XXC4</accession>
<name>C9XXC4_CROTZ</name>
<dbReference type="PROSITE" id="PS00187">
    <property type="entry name" value="TPP_ENZYMES"/>
    <property type="match status" value="1"/>
</dbReference>
<dbReference type="Gene3D" id="3.40.50.970">
    <property type="match status" value="1"/>
</dbReference>
<dbReference type="GO" id="GO:0005948">
    <property type="term" value="C:acetolactate synthase complex"/>
    <property type="evidence" value="ECO:0007669"/>
    <property type="project" value="TreeGrafter"/>
</dbReference>
<dbReference type="SUPFAM" id="SSF52518">
    <property type="entry name" value="Thiamin diphosphate-binding fold (THDP-binding)"/>
    <property type="match status" value="1"/>
</dbReference>
<keyword evidence="2" id="KW-0786">Thiamine pyrophosphate</keyword>
<feature type="domain" description="Thiamine pyrophosphate enzyme TPP-binding" evidence="3">
    <location>
        <begin position="23"/>
        <end position="168"/>
    </location>
</feature>
<evidence type="ECO:0000313" key="4">
    <source>
        <dbReference type="EMBL" id="CBA32581.1"/>
    </source>
</evidence>
<dbReference type="GO" id="GO:0003984">
    <property type="term" value="F:acetolactate synthase activity"/>
    <property type="evidence" value="ECO:0007669"/>
    <property type="project" value="TreeGrafter"/>
</dbReference>
<dbReference type="Pfam" id="PF02775">
    <property type="entry name" value="TPP_enzyme_C"/>
    <property type="match status" value="1"/>
</dbReference>
<dbReference type="HOGENOM" id="CLU_013748_2_1_6"/>
<keyword evidence="5" id="KW-1185">Reference proteome</keyword>
<dbReference type="PANTHER" id="PTHR18968:SF129">
    <property type="entry name" value="ACETOLACTATE SYNTHASE"/>
    <property type="match status" value="1"/>
</dbReference>
<dbReference type="InterPro" id="IPR029061">
    <property type="entry name" value="THDP-binding"/>
</dbReference>
<dbReference type="GO" id="GO:0030976">
    <property type="term" value="F:thiamine pyrophosphate binding"/>
    <property type="evidence" value="ECO:0007669"/>
    <property type="project" value="InterPro"/>
</dbReference>
<dbReference type="KEGG" id="ctu:CTU_29860"/>
<comment type="similarity">
    <text evidence="1">Belongs to the TPP enzyme family.</text>
</comment>
<dbReference type="GO" id="GO:0009099">
    <property type="term" value="P:L-valine biosynthetic process"/>
    <property type="evidence" value="ECO:0007669"/>
    <property type="project" value="TreeGrafter"/>
</dbReference>
<sequence>MHPLRIVRAMQDIINNDVTLTVDMGSFHIWIARYLYSFRARQVMISNGQQTMGVALPWAIGAWLVEPSRKVVSVSGDGGFLQSSMELETAVRLKANVLHIIWVDNAYNMVAIQEEKKYQRLSGVSFGPVDFKVYAEAFGAAGFAVESAEALEPTLRAAMDVDGPAVVAIPVDYSDNPLLMGQLHLSQIL</sequence>
<organism evidence="4 5">
    <name type="scientific">Cronobacter turicensis (strain DSM 18703 / CCUG 55852 / LMG 23827 / z3032)</name>
    <dbReference type="NCBI Taxonomy" id="693216"/>
    <lineage>
        <taxon>Bacteria</taxon>
        <taxon>Pseudomonadati</taxon>
        <taxon>Pseudomonadota</taxon>
        <taxon>Gammaproteobacteria</taxon>
        <taxon>Enterobacterales</taxon>
        <taxon>Enterobacteriaceae</taxon>
        <taxon>Cronobacter</taxon>
    </lineage>
</organism>
<dbReference type="AlphaFoldDB" id="C9XXC4"/>
<reference evidence="4 5" key="1">
    <citation type="journal article" date="2010" name="J. Bacteriol.">
        <title>Complete Genome Sequence of Cronobacter turicensis LMG 23827, a foodborne pathogen causing deaths in neonates.</title>
        <authorList>
            <person name="Stephan R."/>
            <person name="Lehner A."/>
            <person name="Tischler P."/>
            <person name="Rattei T."/>
        </authorList>
    </citation>
    <scope>NUCLEOTIDE SEQUENCE [LARGE SCALE GENOMIC DNA]</scope>
    <source>
        <strain evidence="5">DSM 18703 / CCUG 55852 / LMG 23827 / z3032</strain>
    </source>
</reference>
<dbReference type="InterPro" id="IPR000399">
    <property type="entry name" value="TPP-bd_CS"/>
</dbReference>
<dbReference type="PATRIC" id="fig|693216.3.peg.2825"/>
<dbReference type="GO" id="GO:0000287">
    <property type="term" value="F:magnesium ion binding"/>
    <property type="evidence" value="ECO:0007669"/>
    <property type="project" value="InterPro"/>
</dbReference>
<proteinExistence type="inferred from homology"/>
<protein>
    <recommendedName>
        <fullName evidence="3">Thiamine pyrophosphate enzyme TPP-binding domain-containing protein</fullName>
    </recommendedName>
</protein>
<evidence type="ECO:0000313" key="5">
    <source>
        <dbReference type="Proteomes" id="UP000002069"/>
    </source>
</evidence>
<dbReference type="EMBL" id="FN543093">
    <property type="protein sequence ID" value="CBA32581.1"/>
    <property type="molecule type" value="Genomic_DNA"/>
</dbReference>
<dbReference type="PANTHER" id="PTHR18968">
    <property type="entry name" value="THIAMINE PYROPHOSPHATE ENZYMES"/>
    <property type="match status" value="1"/>
</dbReference>